<evidence type="ECO:0000313" key="1">
    <source>
        <dbReference type="EMBL" id="AFX59585.1"/>
    </source>
</evidence>
<dbReference type="EMBL" id="MF768985">
    <property type="protein sequence ID" value="ATU84117.1"/>
    <property type="molecule type" value="Genomic_DNA"/>
</dbReference>
<reference evidence="1" key="1">
    <citation type="submission" date="2012-08" db="EMBL/GenBank/DDBJ databases">
        <title>Cassytha pubescens and C. glabella (Lauraceae) are not disjunctly distributed between Australia and the Ryukyu Archipelago of Japan - evidence from morphological and molecular data.</title>
        <authorList>
            <person name="Kokubugata G."/>
            <person name="Nakamura K."/>
            <person name="Forster P.I."/>
            <person name="Wilson G.W."/>
            <person name="Holland A.E."/>
            <person name="Hirayama Y."/>
            <person name="Yokota M."/>
        </authorList>
    </citation>
    <scope>NUCLEOTIDE SEQUENCE</scope>
    <source>
        <strain evidence="1">K-LV1</strain>
    </source>
</reference>
<dbReference type="EMBL" id="JX515788">
    <property type="protein sequence ID" value="AFX59585.1"/>
    <property type="molecule type" value="Genomic_DNA"/>
</dbReference>
<reference evidence="3" key="2">
    <citation type="submission" date="2012-08" db="EMBL/GenBank/DDBJ databases">
        <authorList>
            <person name="Choi T.-J."/>
        </authorList>
    </citation>
    <scope>NUCLEOTIDE SEQUENCE [LARGE SCALE GENOMIC DNA]</scope>
    <source>
        <strain evidence="3">K-LV1</strain>
    </source>
</reference>
<accession>K7WJS5</accession>
<sequence>MTTSSLVSTSGSFSWGVGVGARASSSCKILSCFSCEGSRQFTSFDEGVYSRKLYLLRGYMCWFD</sequence>
<protein>
    <submittedName>
        <fullName evidence="2">ORF1082</fullName>
    </submittedName>
    <submittedName>
        <fullName evidence="1">Wsv208</fullName>
    </submittedName>
</protein>
<evidence type="ECO:0000313" key="3">
    <source>
        <dbReference type="Proteomes" id="UP000277283"/>
    </source>
</evidence>
<name>K7WJS5_9VIRU</name>
<organism evidence="1 3">
    <name type="scientific">White spot syndrome virus</name>
    <dbReference type="NCBI Taxonomy" id="342409"/>
    <lineage>
        <taxon>Viruses</taxon>
        <taxon>Viruses incertae sedis</taxon>
        <taxon>Naldaviricetes</taxon>
        <taxon>Nimaviridae</taxon>
        <taxon>Whispovirus</taxon>
    </lineage>
</organism>
<dbReference type="Proteomes" id="UP000267516">
    <property type="component" value="Segment"/>
</dbReference>
<dbReference type="Proteomes" id="UP000277283">
    <property type="component" value="Segment"/>
</dbReference>
<evidence type="ECO:0000313" key="2">
    <source>
        <dbReference type="EMBL" id="ATU84117.1"/>
    </source>
</evidence>
<reference evidence="2" key="3">
    <citation type="journal article" date="2018" name="Aquaculture">
        <title>Complete genome sequence of a white spot syndrome virus associated with a disease incursion in Australia.</title>
        <authorList>
            <person name="Oakey J."/>
            <person name="Smith C.S."/>
        </authorList>
    </citation>
    <scope>NUCLEOTIDE SEQUENCE [LARGE SCALE GENOMIC DNA]</scope>
    <source>
        <strain evidence="2">WSSV-AU</strain>
    </source>
</reference>
<proteinExistence type="predicted"/>
<gene>
    <name evidence="1" type="ORF">wssv_02080</name>
</gene>